<name>A0A6M0RMB7_9CYAN</name>
<dbReference type="Gene3D" id="3.40.1350.10">
    <property type="match status" value="1"/>
</dbReference>
<dbReference type="InterPro" id="IPR011856">
    <property type="entry name" value="tRNA_endonuc-like_dom_sf"/>
</dbReference>
<organism evidence="2 3">
    <name type="scientific">Adonisia turfae CCMR0081</name>
    <dbReference type="NCBI Taxonomy" id="2292702"/>
    <lineage>
        <taxon>Bacteria</taxon>
        <taxon>Bacillati</taxon>
        <taxon>Cyanobacteriota</taxon>
        <taxon>Adonisia</taxon>
        <taxon>Adonisia turfae</taxon>
    </lineage>
</organism>
<sequence length="580" mass="67011">MNSNKQGILTILVSGIFFGSVGFWLIPENIKGMIIGAVAGAGAAGGYIHHDKRLKQFGIKQQKAQNTYQRKLDNLTASAIQTEKAIEEIILTAKTYEIKINELQDIPRERLGQPKLNSHEIDSIRTRLVKLESKVDKTSTSQNNDTSDDIDYIKQALKGLELKINSISTVSTSSDSQAIIEVGEQAISEHEETLEDKTAQKVIEWFIAKNIEVENYYEPNPTIDTLLDRLSLYLGDNYSVLKKFHRRLRSSVGKRTRFDFRDYDSRAKSIHNQYLKKLKSSDYLSLGKLVKNKETSDFIIANSYDRPDIQGFFDGGWFERFIYYKVVELFDSEGVDYQYLRNPKIAYGEKDLSELDLFFLVNGQPLLIECKAGQHYHDDIEKFNNHAKRLSLAPQNAIFVVLDIEEAEADIRTHHWNITVADQNNFLVYIKRAIKIHKYSQSSIDYKNDNIDDDFFSEEENRKVTVSDDSLETFFRKNRLNLTPESRSAVFNKLIKLIEDSDKPFSFNDITKAIRDSMKKDHNLSREKVSETLHCLRYHDLFRDNQNKPVHNTSELIYSMASLKPKTFEKKVWSSMRKKS</sequence>
<accession>A0A6M0RMB7</accession>
<keyword evidence="1" id="KW-1133">Transmembrane helix</keyword>
<comment type="caution">
    <text evidence="2">The sequence shown here is derived from an EMBL/GenBank/DDBJ whole genome shotgun (WGS) entry which is preliminary data.</text>
</comment>
<dbReference type="RefSeq" id="WP_163699450.1">
    <property type="nucleotide sequence ID" value="NZ_QXHD01000004.1"/>
</dbReference>
<dbReference type="AlphaFoldDB" id="A0A6M0RMB7"/>
<reference evidence="2 3" key="1">
    <citation type="journal article" date="2020" name="Microb. Ecol.">
        <title>Ecogenomics of the Marine Benthic Filamentous Cyanobacterium Adonisia.</title>
        <authorList>
            <person name="Walter J.M."/>
            <person name="Coutinho F.H."/>
            <person name="Leomil L."/>
            <person name="Hargreaves P.I."/>
            <person name="Campeao M.E."/>
            <person name="Vieira V.V."/>
            <person name="Silva B.S."/>
            <person name="Fistarol G.O."/>
            <person name="Salomon P.S."/>
            <person name="Sawabe T."/>
            <person name="Mino S."/>
            <person name="Hosokawa M."/>
            <person name="Miyashita H."/>
            <person name="Maruyama F."/>
            <person name="van Verk M.C."/>
            <person name="Dutilh B.E."/>
            <person name="Thompson C.C."/>
            <person name="Thompson F.L."/>
        </authorList>
    </citation>
    <scope>NUCLEOTIDE SEQUENCE [LARGE SCALE GENOMIC DNA]</scope>
    <source>
        <strain evidence="2 3">CCMR0081</strain>
    </source>
</reference>
<keyword evidence="1" id="KW-0812">Transmembrane</keyword>
<feature type="transmembrane region" description="Helical" evidence="1">
    <location>
        <begin position="7"/>
        <end position="26"/>
    </location>
</feature>
<keyword evidence="3" id="KW-1185">Reference proteome</keyword>
<dbReference type="InterPro" id="IPR011335">
    <property type="entry name" value="Restrct_endonuc-II-like"/>
</dbReference>
<keyword evidence="1" id="KW-0472">Membrane</keyword>
<evidence type="ECO:0000313" key="3">
    <source>
        <dbReference type="Proteomes" id="UP000481033"/>
    </source>
</evidence>
<gene>
    <name evidence="2" type="ORF">DXZ20_17180</name>
</gene>
<dbReference type="GO" id="GO:0003676">
    <property type="term" value="F:nucleic acid binding"/>
    <property type="evidence" value="ECO:0007669"/>
    <property type="project" value="InterPro"/>
</dbReference>
<evidence type="ECO:0000256" key="1">
    <source>
        <dbReference type="SAM" id="Phobius"/>
    </source>
</evidence>
<dbReference type="EMBL" id="QXHD01000004">
    <property type="protein sequence ID" value="NEZ57374.1"/>
    <property type="molecule type" value="Genomic_DNA"/>
</dbReference>
<dbReference type="SUPFAM" id="SSF52980">
    <property type="entry name" value="Restriction endonuclease-like"/>
    <property type="match status" value="1"/>
</dbReference>
<proteinExistence type="predicted"/>
<evidence type="ECO:0000313" key="2">
    <source>
        <dbReference type="EMBL" id="NEZ57374.1"/>
    </source>
</evidence>
<dbReference type="Proteomes" id="UP000481033">
    <property type="component" value="Unassembled WGS sequence"/>
</dbReference>
<protein>
    <submittedName>
        <fullName evidence="2">Uncharacterized protein</fullName>
    </submittedName>
</protein>